<proteinExistence type="inferred from homology"/>
<dbReference type="InterPro" id="IPR000515">
    <property type="entry name" value="MetI-like"/>
</dbReference>
<dbReference type="STRING" id="1121345.SAMN02745217_03490"/>
<feature type="transmembrane region" description="Helical" evidence="9">
    <location>
        <begin position="196"/>
        <end position="218"/>
    </location>
</feature>
<keyword evidence="8 9" id="KW-0472">Membrane</keyword>
<dbReference type="GO" id="GO:0055085">
    <property type="term" value="P:transmembrane transport"/>
    <property type="evidence" value="ECO:0007669"/>
    <property type="project" value="InterPro"/>
</dbReference>
<dbReference type="EMBL" id="FRFD01000010">
    <property type="protein sequence ID" value="SHO52069.1"/>
    <property type="molecule type" value="Genomic_DNA"/>
</dbReference>
<evidence type="ECO:0000256" key="8">
    <source>
        <dbReference type="ARBA" id="ARBA00023136"/>
    </source>
</evidence>
<keyword evidence="5" id="KW-0762">Sugar transport</keyword>
<accession>A0A1M7YHP3</accession>
<dbReference type="AlphaFoldDB" id="A0A1M7YHP3"/>
<evidence type="ECO:0000313" key="12">
    <source>
        <dbReference type="Proteomes" id="UP000184612"/>
    </source>
</evidence>
<dbReference type="InterPro" id="IPR050901">
    <property type="entry name" value="BP-dep_ABC_trans_perm"/>
</dbReference>
<protein>
    <submittedName>
        <fullName evidence="11">Carbohydrate ABC transporter membrane protein 2, CUT1 family (TC 3.A.1.1.-)</fullName>
    </submittedName>
</protein>
<dbReference type="Pfam" id="PF00528">
    <property type="entry name" value="BPD_transp_1"/>
    <property type="match status" value="1"/>
</dbReference>
<dbReference type="PANTHER" id="PTHR32243:SF50">
    <property type="entry name" value="MALTOSE_MALTODEXTRIN TRANSPORT SYSTEM PERMEASE PROTEIN MALG"/>
    <property type="match status" value="1"/>
</dbReference>
<dbReference type="InterPro" id="IPR035906">
    <property type="entry name" value="MetI-like_sf"/>
</dbReference>
<keyword evidence="3 9" id="KW-0813">Transport</keyword>
<feature type="transmembrane region" description="Helical" evidence="9">
    <location>
        <begin position="256"/>
        <end position="277"/>
    </location>
</feature>
<feature type="transmembrane region" description="Helical" evidence="9">
    <location>
        <begin position="118"/>
        <end position="141"/>
    </location>
</feature>
<evidence type="ECO:0000256" key="6">
    <source>
        <dbReference type="ARBA" id="ARBA00022692"/>
    </source>
</evidence>
<dbReference type="Gene3D" id="1.10.3720.10">
    <property type="entry name" value="MetI-like"/>
    <property type="match status" value="1"/>
</dbReference>
<sequence>MSKEKEIKKFSLKRELKLAPGYLILTLWVLFTFVLIGWVIAASFSTTREIFAGDALKFKTGLHFENYVKAWTSQNVSGIMGHSLVYATISCIALILVCAPAAYVLSRFEFIANKTIQTSLVSAMGVPMIMIVLPLFCLIARMNILNSISLNRITLLFLYIGINVPYTTIFLLAFFSNLSSAYEQAAAIDGCSPMKTFWLIMFPMAQPGIITVSIFNFINVWNEYFISLIFANSDKLRPIAVGLYSMINSMRYTGDWAGMFSAVTIVFLPTFVLYIFLSEKIIAGITGGGLKG</sequence>
<dbReference type="Proteomes" id="UP000184612">
    <property type="component" value="Unassembled WGS sequence"/>
</dbReference>
<keyword evidence="12" id="KW-1185">Reference proteome</keyword>
<evidence type="ECO:0000256" key="1">
    <source>
        <dbReference type="ARBA" id="ARBA00004651"/>
    </source>
</evidence>
<feature type="transmembrane region" description="Helical" evidence="9">
    <location>
        <begin position="153"/>
        <end position="175"/>
    </location>
</feature>
<dbReference type="OrthoDB" id="27560at2"/>
<organism evidence="11 12">
    <name type="scientific">Anaerocolumna xylanovorans DSM 12503</name>
    <dbReference type="NCBI Taxonomy" id="1121345"/>
    <lineage>
        <taxon>Bacteria</taxon>
        <taxon>Bacillati</taxon>
        <taxon>Bacillota</taxon>
        <taxon>Clostridia</taxon>
        <taxon>Lachnospirales</taxon>
        <taxon>Lachnospiraceae</taxon>
        <taxon>Anaerocolumna</taxon>
    </lineage>
</organism>
<gene>
    <name evidence="11" type="ORF">SAMN02745217_03490</name>
</gene>
<keyword evidence="4" id="KW-1003">Cell membrane</keyword>
<dbReference type="SUPFAM" id="SSF161098">
    <property type="entry name" value="MetI-like"/>
    <property type="match status" value="1"/>
</dbReference>
<evidence type="ECO:0000256" key="5">
    <source>
        <dbReference type="ARBA" id="ARBA00022597"/>
    </source>
</evidence>
<comment type="similarity">
    <text evidence="2">Belongs to the binding-protein-dependent transport system permease family. MalFG subfamily.</text>
</comment>
<feature type="transmembrane region" description="Helical" evidence="9">
    <location>
        <begin position="84"/>
        <end position="106"/>
    </location>
</feature>
<dbReference type="GO" id="GO:0005886">
    <property type="term" value="C:plasma membrane"/>
    <property type="evidence" value="ECO:0007669"/>
    <property type="project" value="UniProtKB-SubCell"/>
</dbReference>
<dbReference type="CDD" id="cd06261">
    <property type="entry name" value="TM_PBP2"/>
    <property type="match status" value="1"/>
</dbReference>
<feature type="transmembrane region" description="Helical" evidence="9">
    <location>
        <begin position="21"/>
        <end position="41"/>
    </location>
</feature>
<comment type="subcellular location">
    <subcellularLocation>
        <location evidence="1 9">Cell membrane</location>
        <topology evidence="1 9">Multi-pass membrane protein</topology>
    </subcellularLocation>
</comment>
<evidence type="ECO:0000256" key="2">
    <source>
        <dbReference type="ARBA" id="ARBA00009047"/>
    </source>
</evidence>
<dbReference type="PANTHER" id="PTHR32243">
    <property type="entry name" value="MALTOSE TRANSPORT SYSTEM PERMEASE-RELATED"/>
    <property type="match status" value="1"/>
</dbReference>
<keyword evidence="7 9" id="KW-1133">Transmembrane helix</keyword>
<reference evidence="11 12" key="1">
    <citation type="submission" date="2016-12" db="EMBL/GenBank/DDBJ databases">
        <authorList>
            <person name="Song W.-J."/>
            <person name="Kurnit D.M."/>
        </authorList>
    </citation>
    <scope>NUCLEOTIDE SEQUENCE [LARGE SCALE GENOMIC DNA]</scope>
    <source>
        <strain evidence="11 12">DSM 12503</strain>
    </source>
</reference>
<evidence type="ECO:0000256" key="9">
    <source>
        <dbReference type="RuleBase" id="RU363032"/>
    </source>
</evidence>
<evidence type="ECO:0000256" key="7">
    <source>
        <dbReference type="ARBA" id="ARBA00022989"/>
    </source>
</evidence>
<name>A0A1M7YHP3_9FIRM</name>
<evidence type="ECO:0000313" key="11">
    <source>
        <dbReference type="EMBL" id="SHO52069.1"/>
    </source>
</evidence>
<keyword evidence="6 9" id="KW-0812">Transmembrane</keyword>
<feature type="domain" description="ABC transmembrane type-1" evidence="10">
    <location>
        <begin position="80"/>
        <end position="277"/>
    </location>
</feature>
<dbReference type="RefSeq" id="WP_073590133.1">
    <property type="nucleotide sequence ID" value="NZ_FRFD01000010.1"/>
</dbReference>
<dbReference type="PROSITE" id="PS50928">
    <property type="entry name" value="ABC_TM1"/>
    <property type="match status" value="1"/>
</dbReference>
<evidence type="ECO:0000259" key="10">
    <source>
        <dbReference type="PROSITE" id="PS50928"/>
    </source>
</evidence>
<evidence type="ECO:0000256" key="3">
    <source>
        <dbReference type="ARBA" id="ARBA00022448"/>
    </source>
</evidence>
<evidence type="ECO:0000256" key="4">
    <source>
        <dbReference type="ARBA" id="ARBA00022475"/>
    </source>
</evidence>